<dbReference type="Pfam" id="PF01546">
    <property type="entry name" value="Peptidase_M20"/>
    <property type="match status" value="1"/>
</dbReference>
<feature type="domain" description="Peptidase M20 dimerisation" evidence="3">
    <location>
        <begin position="188"/>
        <end position="279"/>
    </location>
</feature>
<keyword evidence="5" id="KW-1185">Reference proteome</keyword>
<comment type="cofactor">
    <cofactor evidence="2">
        <name>Mn(2+)</name>
        <dbReference type="ChEBI" id="CHEBI:29035"/>
    </cofactor>
    <text evidence="2">The Mn(2+) ion enhances activity.</text>
</comment>
<dbReference type="GO" id="GO:0046872">
    <property type="term" value="F:metal ion binding"/>
    <property type="evidence" value="ECO:0007669"/>
    <property type="project" value="UniProtKB-KW"/>
</dbReference>
<dbReference type="Pfam" id="PF07687">
    <property type="entry name" value="M20_dimer"/>
    <property type="match status" value="1"/>
</dbReference>
<feature type="binding site" evidence="2">
    <location>
        <position position="106"/>
    </location>
    <ligand>
        <name>Mn(2+)</name>
        <dbReference type="ChEBI" id="CHEBI:29035"/>
        <label>2</label>
    </ligand>
</feature>
<name>M1PHY3_DESSD</name>
<protein>
    <submittedName>
        <fullName evidence="4">Amidohydrolase</fullName>
    </submittedName>
</protein>
<dbReference type="FunFam" id="3.30.70.360:FF:000001">
    <property type="entry name" value="N-acetyldiaminopimelate deacetylase"/>
    <property type="match status" value="1"/>
</dbReference>
<dbReference type="PANTHER" id="PTHR11014:SF63">
    <property type="entry name" value="METALLOPEPTIDASE, PUTATIVE (AFU_ORTHOLOGUE AFUA_6G09600)-RELATED"/>
    <property type="match status" value="1"/>
</dbReference>
<dbReference type="PANTHER" id="PTHR11014">
    <property type="entry name" value="PEPTIDASE M20 FAMILY MEMBER"/>
    <property type="match status" value="1"/>
</dbReference>
<dbReference type="Gene3D" id="3.30.70.360">
    <property type="match status" value="1"/>
</dbReference>
<dbReference type="Gene3D" id="3.40.630.10">
    <property type="entry name" value="Zn peptidases"/>
    <property type="match status" value="1"/>
</dbReference>
<gene>
    <name evidence="4" type="ordered locus">UWK_02674</name>
</gene>
<dbReference type="GO" id="GO:0050118">
    <property type="term" value="F:N-acetyldiaminopimelate deacetylase activity"/>
    <property type="evidence" value="ECO:0007669"/>
    <property type="project" value="UniProtKB-ARBA"/>
</dbReference>
<dbReference type="eggNOG" id="COG1473">
    <property type="taxonomic scope" value="Bacteria"/>
</dbReference>
<proteinExistence type="predicted"/>
<evidence type="ECO:0000259" key="3">
    <source>
        <dbReference type="Pfam" id="PF07687"/>
    </source>
</evidence>
<dbReference type="HOGENOM" id="CLU_023257_1_1_7"/>
<dbReference type="PIRSF" id="PIRSF005962">
    <property type="entry name" value="Pept_M20D_amidohydro"/>
    <property type="match status" value="1"/>
</dbReference>
<sequence length="394" mass="41763">MAKQMKEAPAVPPELLSWMCEIRQSIHHNPELSFNEYDTADYVRSKLKEIGISRQWKVTETGVVAEIGDPGSSSVVGLRADMDALPVKEETGLPFASKHTGIMHACGHDGHVAMLLGAAFLLQGMSFPGRVRLLFQPAEEKGNGAESMIAGGAIDNLAAIFGGHIDTHYETGSITVDEGIICAFADAFIVTINGSAGHAARPHECKDAIVAAAGLILSLQSLVSREVNPNHAVVVSVGRIRAGEIHNVIAGEAVLEGTIRSTHQDSRTAVISGLKRMVRSCAECYGVQVDLQFPEFLPAVINDSVGTQVARQAAEKVVSSGNVISQGPSSLGGEDFSFYLQKTKGCLVRFGARISDTAGPAHSSTFDFDEAVLGIGASWYAQVAETFLCGCGDR</sequence>
<dbReference type="Proteomes" id="UP000011721">
    <property type="component" value="Chromosome"/>
</dbReference>
<dbReference type="SUPFAM" id="SSF55031">
    <property type="entry name" value="Bacterial exopeptidase dimerisation domain"/>
    <property type="match status" value="1"/>
</dbReference>
<evidence type="ECO:0000313" key="4">
    <source>
        <dbReference type="EMBL" id="AGF79210.1"/>
    </source>
</evidence>
<reference evidence="5" key="1">
    <citation type="journal article" date="2013" name="Stand. Genomic Sci.">
        <title>Complete genome sequence of Desulfocapsa sulfexigens, a marine deltaproteobacterium specialized in disproportionating inorganic sulfur compounds.</title>
        <authorList>
            <person name="Finster K.W."/>
            <person name="Kjeldsen K.U."/>
            <person name="Kube M."/>
            <person name="Reinhardt R."/>
            <person name="Mussmann M."/>
            <person name="Amann R."/>
            <person name="Schreiber L."/>
        </authorList>
    </citation>
    <scope>NUCLEOTIDE SEQUENCE [LARGE SCALE GENOMIC DNA]</scope>
    <source>
        <strain evidence="5">DSM 10523 / SB164P1</strain>
    </source>
</reference>
<dbReference type="STRING" id="1167006.UWK_02674"/>
<dbReference type="InterPro" id="IPR017439">
    <property type="entry name" value="Amidohydrolase"/>
</dbReference>
<dbReference type="InterPro" id="IPR011650">
    <property type="entry name" value="Peptidase_M20_dimer"/>
</dbReference>
<dbReference type="InterPro" id="IPR036264">
    <property type="entry name" value="Bact_exopeptidase_dim_dom"/>
</dbReference>
<feature type="binding site" evidence="2">
    <location>
        <position position="362"/>
    </location>
    <ligand>
        <name>Mn(2+)</name>
        <dbReference type="ChEBI" id="CHEBI:29035"/>
        <label>2</label>
    </ligand>
</feature>
<dbReference type="AlphaFoldDB" id="M1PHY3"/>
<organism evidence="4 5">
    <name type="scientific">Desulfocapsa sulfexigens (strain DSM 10523 / SB164P1)</name>
    <dbReference type="NCBI Taxonomy" id="1167006"/>
    <lineage>
        <taxon>Bacteria</taxon>
        <taxon>Pseudomonadati</taxon>
        <taxon>Thermodesulfobacteriota</taxon>
        <taxon>Desulfobulbia</taxon>
        <taxon>Desulfobulbales</taxon>
        <taxon>Desulfocapsaceae</taxon>
        <taxon>Desulfocapsa</taxon>
    </lineage>
</organism>
<dbReference type="CDD" id="cd03886">
    <property type="entry name" value="M20_Acy1"/>
    <property type="match status" value="1"/>
</dbReference>
<dbReference type="GO" id="GO:0019877">
    <property type="term" value="P:diaminopimelate biosynthetic process"/>
    <property type="evidence" value="ECO:0007669"/>
    <property type="project" value="UniProtKB-ARBA"/>
</dbReference>
<dbReference type="EMBL" id="CP003985">
    <property type="protein sequence ID" value="AGF79210.1"/>
    <property type="molecule type" value="Genomic_DNA"/>
</dbReference>
<feature type="binding site" evidence="2">
    <location>
        <position position="140"/>
    </location>
    <ligand>
        <name>Mn(2+)</name>
        <dbReference type="ChEBI" id="CHEBI:29035"/>
        <label>2</label>
    </ligand>
</feature>
<dbReference type="KEGG" id="dsf:UWK_02674"/>
<feature type="binding site" evidence="2">
    <location>
        <position position="164"/>
    </location>
    <ligand>
        <name>Mn(2+)</name>
        <dbReference type="ChEBI" id="CHEBI:29035"/>
        <label>2</label>
    </ligand>
</feature>
<accession>M1PHY3</accession>
<evidence type="ECO:0000313" key="5">
    <source>
        <dbReference type="Proteomes" id="UP000011721"/>
    </source>
</evidence>
<evidence type="ECO:0000256" key="1">
    <source>
        <dbReference type="ARBA" id="ARBA00022801"/>
    </source>
</evidence>
<dbReference type="NCBIfam" id="TIGR01891">
    <property type="entry name" value="amidohydrolases"/>
    <property type="match status" value="1"/>
</dbReference>
<evidence type="ECO:0000256" key="2">
    <source>
        <dbReference type="PIRSR" id="PIRSR005962-1"/>
    </source>
</evidence>
<dbReference type="RefSeq" id="WP_015404896.1">
    <property type="nucleotide sequence ID" value="NC_020304.1"/>
</dbReference>
<dbReference type="InterPro" id="IPR002933">
    <property type="entry name" value="Peptidase_M20"/>
</dbReference>
<keyword evidence="1 4" id="KW-0378">Hydrolase</keyword>
<keyword evidence="2" id="KW-0464">Manganese</keyword>
<feature type="binding site" evidence="2">
    <location>
        <position position="108"/>
    </location>
    <ligand>
        <name>Mn(2+)</name>
        <dbReference type="ChEBI" id="CHEBI:29035"/>
        <label>2</label>
    </ligand>
</feature>
<keyword evidence="2" id="KW-0479">Metal-binding</keyword>
<dbReference type="SUPFAM" id="SSF53187">
    <property type="entry name" value="Zn-dependent exopeptidases"/>
    <property type="match status" value="1"/>
</dbReference>